<evidence type="ECO:0008006" key="3">
    <source>
        <dbReference type="Google" id="ProtNLM"/>
    </source>
</evidence>
<dbReference type="GO" id="GO:0043022">
    <property type="term" value="F:ribosome binding"/>
    <property type="evidence" value="ECO:0007669"/>
    <property type="project" value="InterPro"/>
</dbReference>
<dbReference type="PANTHER" id="PTHR28250">
    <property type="entry name" value="CYTOCHROME B PRE-MRNA-PROCESSING PROTEIN 6"/>
    <property type="match status" value="1"/>
</dbReference>
<dbReference type="OMA" id="PRYYDRI"/>
<accession>C4Y4F0</accession>
<dbReference type="GeneID" id="8497617"/>
<dbReference type="AlphaFoldDB" id="C4Y4F0"/>
<name>C4Y4F0_CLAL4</name>
<dbReference type="InParanoid" id="C4Y4F0"/>
<reference evidence="1 2" key="1">
    <citation type="journal article" date="2009" name="Nature">
        <title>Evolution of pathogenicity and sexual reproduction in eight Candida genomes.</title>
        <authorList>
            <person name="Butler G."/>
            <person name="Rasmussen M.D."/>
            <person name="Lin M.F."/>
            <person name="Santos M.A."/>
            <person name="Sakthikumar S."/>
            <person name="Munro C.A."/>
            <person name="Rheinbay E."/>
            <person name="Grabherr M."/>
            <person name="Forche A."/>
            <person name="Reedy J.L."/>
            <person name="Agrafioti I."/>
            <person name="Arnaud M.B."/>
            <person name="Bates S."/>
            <person name="Brown A.J."/>
            <person name="Brunke S."/>
            <person name="Costanzo M.C."/>
            <person name="Fitzpatrick D.A."/>
            <person name="de Groot P.W."/>
            <person name="Harris D."/>
            <person name="Hoyer L.L."/>
            <person name="Hube B."/>
            <person name="Klis F.M."/>
            <person name="Kodira C."/>
            <person name="Lennard N."/>
            <person name="Logue M.E."/>
            <person name="Martin R."/>
            <person name="Neiman A.M."/>
            <person name="Nikolaou E."/>
            <person name="Quail M.A."/>
            <person name="Quinn J."/>
            <person name="Santos M.C."/>
            <person name="Schmitzberger F.F."/>
            <person name="Sherlock G."/>
            <person name="Shah P."/>
            <person name="Silverstein K.A."/>
            <person name="Skrzypek M.S."/>
            <person name="Soll D."/>
            <person name="Staggs R."/>
            <person name="Stansfield I."/>
            <person name="Stumpf M.P."/>
            <person name="Sudbery P.E."/>
            <person name="Srikantha T."/>
            <person name="Zeng Q."/>
            <person name="Berman J."/>
            <person name="Berriman M."/>
            <person name="Heitman J."/>
            <person name="Gow N.A."/>
            <person name="Lorenz M.C."/>
            <person name="Birren B.W."/>
            <person name="Kellis M."/>
            <person name="Cuomo C.A."/>
        </authorList>
    </citation>
    <scope>NUCLEOTIDE SEQUENCE [LARGE SCALE GENOMIC DNA]</scope>
    <source>
        <strain evidence="1 2">ATCC 42720</strain>
    </source>
</reference>
<dbReference type="OrthoDB" id="2107880at2759"/>
<dbReference type="Proteomes" id="UP000007703">
    <property type="component" value="Unassembled WGS sequence"/>
</dbReference>
<protein>
    <recommendedName>
        <fullName evidence="3">Cytochrome B pre-mRNA-processing protein 6</fullName>
    </recommendedName>
</protein>
<dbReference type="PANTHER" id="PTHR28250:SF1">
    <property type="entry name" value="CYTOCHROME B PRE-MRNA-PROCESSING PROTEIN 6"/>
    <property type="match status" value="1"/>
</dbReference>
<evidence type="ECO:0000313" key="2">
    <source>
        <dbReference type="Proteomes" id="UP000007703"/>
    </source>
</evidence>
<dbReference type="STRING" id="306902.C4Y4F0"/>
<dbReference type="InterPro" id="IPR037653">
    <property type="entry name" value="Cbp6"/>
</dbReference>
<dbReference type="VEuPathDB" id="FungiDB:CLUG_02522"/>
<dbReference type="GO" id="GO:0061671">
    <property type="term" value="C:Cbp3p-Cbp6 complex"/>
    <property type="evidence" value="ECO:0007669"/>
    <property type="project" value="InterPro"/>
</dbReference>
<dbReference type="Pfam" id="PF20180">
    <property type="entry name" value="UQCC2_CBP6"/>
    <property type="match status" value="1"/>
</dbReference>
<organism evidence="1 2">
    <name type="scientific">Clavispora lusitaniae (strain ATCC 42720)</name>
    <name type="common">Yeast</name>
    <name type="synonym">Candida lusitaniae</name>
    <dbReference type="NCBI Taxonomy" id="306902"/>
    <lineage>
        <taxon>Eukaryota</taxon>
        <taxon>Fungi</taxon>
        <taxon>Dikarya</taxon>
        <taxon>Ascomycota</taxon>
        <taxon>Saccharomycotina</taxon>
        <taxon>Pichiomycetes</taxon>
        <taxon>Metschnikowiaceae</taxon>
        <taxon>Clavispora</taxon>
    </lineage>
</organism>
<dbReference type="EMBL" id="CH408078">
    <property type="protein sequence ID" value="EEQ38396.1"/>
    <property type="molecule type" value="Genomic_DNA"/>
</dbReference>
<sequence>MPNPMSSKAQITEKIISLLKTLPKEQIKHYASFKDVQLERFQNKDLMDSVSEEDLKLQYISLRDLVNDKYKNYYKLDDKLLKPKGNPQYYERLLADLRGEKKETLGTAIRTVVFGK</sequence>
<evidence type="ECO:0000313" key="1">
    <source>
        <dbReference type="EMBL" id="EEQ38396.1"/>
    </source>
</evidence>
<proteinExistence type="predicted"/>
<gene>
    <name evidence="1" type="ORF">CLUG_02522</name>
</gene>
<dbReference type="FunCoup" id="C4Y4F0">
    <property type="interactions" value="129"/>
</dbReference>
<dbReference type="GO" id="GO:0034551">
    <property type="term" value="P:mitochondrial respiratory chain complex III assembly"/>
    <property type="evidence" value="ECO:0007669"/>
    <property type="project" value="TreeGrafter"/>
</dbReference>
<dbReference type="KEGG" id="clu:CLUG_02522"/>
<dbReference type="HOGENOM" id="CLU_149479_0_0_1"/>